<evidence type="ECO:0000313" key="5">
    <source>
        <dbReference type="EMBL" id="AIQ70266.1"/>
    </source>
</evidence>
<feature type="domain" description="DUF8194" evidence="3">
    <location>
        <begin position="261"/>
        <end position="349"/>
    </location>
</feature>
<dbReference type="RefSeq" id="WP_025705860.1">
    <property type="nucleotide sequence ID" value="NZ_CP009287.1"/>
</dbReference>
<dbReference type="HOGENOM" id="CLU_038792_1_0_9"/>
<dbReference type="InterPro" id="IPR058507">
    <property type="entry name" value="DUF8194"/>
</dbReference>
<dbReference type="EMBL" id="CP009287">
    <property type="protein sequence ID" value="AIQ70266.1"/>
    <property type="molecule type" value="Genomic_DNA"/>
</dbReference>
<feature type="signal peptide" evidence="1">
    <location>
        <begin position="1"/>
        <end position="24"/>
    </location>
</feature>
<sequence>MKKIKSVLLIIAVLLCVFPYSGYADGTGDGNIDHGGGGMGSGSDQSFWNTHDEGVRVTIIRDSDQTTVAPPVDLTNRTPPNAILHFGKVSKLQYTHGAYLTPNTGVYTYVHPQKELPFIIKSKSGQTSIEETKSYFTDELVVQYIAEASHVDYDTLTNGNYKLLIEPIAYITFQGVQMAMTAHEAALYDQILSGGLRSKMVSLTHQNLPLSLFLETPDLGFPAWDGPTDSRVSNDQIISSLGLGIVRFKDAPTIPPPTENSLQYRTDTDVITSVHLSTSTQITPKAPASVTFYIMGSCYTVTNIVIPDGDSQVVWVKWRTPSKAQTATIHITSSNGWLSESTITASIVDINQNPPPDPKATDLNTSYVLPSVPSYSNRTSASWGVWSASWHEYWVWISNWQWYTTGKDTGYWQDNGHWRDDGWWDYTRTSYMATFSATQSLLPDPKSPYLLSNQMKSGYGIEINTTTALSSNAPSSHITRAQHAVSYFPEFAYQNYWRLHDIKSSGYSTSFWLKPNEYSTYQSRVHFTPIWFPNGSYTPITRILDAWTPEGMLTIQLQKSITISGNLFSDWHVAPENPK</sequence>
<feature type="domain" description="DUF8193" evidence="2">
    <location>
        <begin position="27"/>
        <end position="247"/>
    </location>
</feature>
<dbReference type="InterPro" id="IPR058506">
    <property type="entry name" value="DUF8193"/>
</dbReference>
<feature type="chain" id="PRO_5001847051" evidence="1">
    <location>
        <begin position="25"/>
        <end position="579"/>
    </location>
</feature>
<reference evidence="5 6" key="1">
    <citation type="submission" date="2014-08" db="EMBL/GenBank/DDBJ databases">
        <title>Comparative genomics of the Paenibacillus odorifer group.</title>
        <authorList>
            <person name="den Bakker H.C."/>
            <person name="Tsai Y.-C."/>
            <person name="Martin N."/>
            <person name="Korlach J."/>
            <person name="Wiedmann M."/>
        </authorList>
    </citation>
    <scope>NUCLEOTIDE SEQUENCE [LARGE SCALE GENOMIC DNA]</scope>
    <source>
        <strain evidence="5 6">DSM 15220</strain>
    </source>
</reference>
<gene>
    <name evidence="5" type="ORF">PGRAT_23400</name>
</gene>
<evidence type="ECO:0000259" key="2">
    <source>
        <dbReference type="Pfam" id="PF26613"/>
    </source>
</evidence>
<dbReference type="OrthoDB" id="9768560at2"/>
<name>A0A089M8Y3_9BACL</name>
<dbReference type="AlphaFoldDB" id="A0A089M8Y3"/>
<dbReference type="STRING" id="189425.PGRAT_23400"/>
<keyword evidence="1" id="KW-0732">Signal</keyword>
<evidence type="ECO:0000313" key="6">
    <source>
        <dbReference type="Proteomes" id="UP000029500"/>
    </source>
</evidence>
<proteinExistence type="predicted"/>
<dbReference type="KEGG" id="pgm:PGRAT_23400"/>
<dbReference type="Pfam" id="PF26615">
    <property type="entry name" value="DUF8195"/>
    <property type="match status" value="1"/>
</dbReference>
<feature type="domain" description="DUF8195" evidence="4">
    <location>
        <begin position="353"/>
        <end position="571"/>
    </location>
</feature>
<dbReference type="eggNOG" id="ENOG502Z92N">
    <property type="taxonomic scope" value="Bacteria"/>
</dbReference>
<accession>A0A089M8Y3</accession>
<evidence type="ECO:0000259" key="4">
    <source>
        <dbReference type="Pfam" id="PF26615"/>
    </source>
</evidence>
<dbReference type="InterPro" id="IPR058508">
    <property type="entry name" value="DUF8195"/>
</dbReference>
<keyword evidence="6" id="KW-1185">Reference proteome</keyword>
<protein>
    <submittedName>
        <fullName evidence="5">Uncharacterized protein</fullName>
    </submittedName>
</protein>
<dbReference type="Pfam" id="PF26614">
    <property type="entry name" value="DUF8194"/>
    <property type="match status" value="1"/>
</dbReference>
<dbReference type="Pfam" id="PF26613">
    <property type="entry name" value="DUF8193"/>
    <property type="match status" value="1"/>
</dbReference>
<evidence type="ECO:0000256" key="1">
    <source>
        <dbReference type="SAM" id="SignalP"/>
    </source>
</evidence>
<organism evidence="5 6">
    <name type="scientific">Paenibacillus graminis</name>
    <dbReference type="NCBI Taxonomy" id="189425"/>
    <lineage>
        <taxon>Bacteria</taxon>
        <taxon>Bacillati</taxon>
        <taxon>Bacillota</taxon>
        <taxon>Bacilli</taxon>
        <taxon>Bacillales</taxon>
        <taxon>Paenibacillaceae</taxon>
        <taxon>Paenibacillus</taxon>
    </lineage>
</organism>
<dbReference type="Proteomes" id="UP000029500">
    <property type="component" value="Chromosome"/>
</dbReference>
<evidence type="ECO:0000259" key="3">
    <source>
        <dbReference type="Pfam" id="PF26614"/>
    </source>
</evidence>